<evidence type="ECO:0000313" key="2">
    <source>
        <dbReference type="EMBL" id="KAL1839497.1"/>
    </source>
</evidence>
<organism evidence="2 3">
    <name type="scientific">Phialemonium thermophilum</name>
    <dbReference type="NCBI Taxonomy" id="223376"/>
    <lineage>
        <taxon>Eukaryota</taxon>
        <taxon>Fungi</taxon>
        <taxon>Dikarya</taxon>
        <taxon>Ascomycota</taxon>
        <taxon>Pezizomycotina</taxon>
        <taxon>Sordariomycetes</taxon>
        <taxon>Sordariomycetidae</taxon>
        <taxon>Cephalothecales</taxon>
        <taxon>Cephalothecaceae</taxon>
        <taxon>Phialemonium</taxon>
    </lineage>
</organism>
<feature type="region of interest" description="Disordered" evidence="1">
    <location>
        <begin position="1"/>
        <end position="55"/>
    </location>
</feature>
<accession>A0ABR3VCR8</accession>
<reference evidence="2 3" key="1">
    <citation type="journal article" date="2024" name="Commun. Biol.">
        <title>Comparative genomic analysis of thermophilic fungi reveals convergent evolutionary adaptations and gene losses.</title>
        <authorList>
            <person name="Steindorff A.S."/>
            <person name="Aguilar-Pontes M.V."/>
            <person name="Robinson A.J."/>
            <person name="Andreopoulos B."/>
            <person name="LaButti K."/>
            <person name="Kuo A."/>
            <person name="Mondo S."/>
            <person name="Riley R."/>
            <person name="Otillar R."/>
            <person name="Haridas S."/>
            <person name="Lipzen A."/>
            <person name="Grimwood J."/>
            <person name="Schmutz J."/>
            <person name="Clum A."/>
            <person name="Reid I.D."/>
            <person name="Moisan M.C."/>
            <person name="Butler G."/>
            <person name="Nguyen T.T.M."/>
            <person name="Dewar K."/>
            <person name="Conant G."/>
            <person name="Drula E."/>
            <person name="Henrissat B."/>
            <person name="Hansel C."/>
            <person name="Singer S."/>
            <person name="Hutchinson M.I."/>
            <person name="de Vries R.P."/>
            <person name="Natvig D.O."/>
            <person name="Powell A.J."/>
            <person name="Tsang A."/>
            <person name="Grigoriev I.V."/>
        </authorList>
    </citation>
    <scope>NUCLEOTIDE SEQUENCE [LARGE SCALE GENOMIC DNA]</scope>
    <source>
        <strain evidence="2 3">ATCC 24622</strain>
    </source>
</reference>
<dbReference type="Proteomes" id="UP001586593">
    <property type="component" value="Unassembled WGS sequence"/>
</dbReference>
<protein>
    <submittedName>
        <fullName evidence="2">Uncharacterized protein</fullName>
    </submittedName>
</protein>
<evidence type="ECO:0000313" key="3">
    <source>
        <dbReference type="Proteomes" id="UP001586593"/>
    </source>
</evidence>
<feature type="compositionally biased region" description="Polar residues" evidence="1">
    <location>
        <begin position="37"/>
        <end position="55"/>
    </location>
</feature>
<gene>
    <name evidence="2" type="ORF">VTK73DRAFT_4022</name>
</gene>
<dbReference type="EMBL" id="JAZHXJ010002328">
    <property type="protein sequence ID" value="KAL1839497.1"/>
    <property type="molecule type" value="Genomic_DNA"/>
</dbReference>
<evidence type="ECO:0000256" key="1">
    <source>
        <dbReference type="SAM" id="MobiDB-lite"/>
    </source>
</evidence>
<proteinExistence type="predicted"/>
<name>A0ABR3VCR8_9PEZI</name>
<sequence length="55" mass="5785">MGSSETVLFSTRPAERQHQETAPGDGAREDPAARVALQTNRAKPQTAGPSPNSIP</sequence>
<comment type="caution">
    <text evidence="2">The sequence shown here is derived from an EMBL/GenBank/DDBJ whole genome shotgun (WGS) entry which is preliminary data.</text>
</comment>
<keyword evidence="3" id="KW-1185">Reference proteome</keyword>